<comment type="caution">
    <text evidence="1">The sequence shown here is derived from an EMBL/GenBank/DDBJ whole genome shotgun (WGS) entry which is preliminary data.</text>
</comment>
<protein>
    <submittedName>
        <fullName evidence="1">Uncharacterized protein</fullName>
    </submittedName>
</protein>
<sequence length="80" mass="8985">MEGGRVPSYCLIGIRLEGNKEEEERWGGWAHWVFSEGSLSEGDERFLTRSWVVDGATDGNGDHADSEPLGFWMIGAWLQL</sequence>
<gene>
    <name evidence="1" type="ORF">TIFTF001_012321</name>
</gene>
<evidence type="ECO:0000313" key="1">
    <source>
        <dbReference type="EMBL" id="GMN43105.1"/>
    </source>
</evidence>
<dbReference type="Proteomes" id="UP001187192">
    <property type="component" value="Unassembled WGS sequence"/>
</dbReference>
<proteinExistence type="predicted"/>
<reference evidence="1" key="1">
    <citation type="submission" date="2023-07" db="EMBL/GenBank/DDBJ databases">
        <title>draft genome sequence of fig (Ficus carica).</title>
        <authorList>
            <person name="Takahashi T."/>
            <person name="Nishimura K."/>
        </authorList>
    </citation>
    <scope>NUCLEOTIDE SEQUENCE</scope>
</reference>
<keyword evidence="2" id="KW-1185">Reference proteome</keyword>
<dbReference type="AlphaFoldDB" id="A0AA88D3K7"/>
<dbReference type="EMBL" id="BTGU01000015">
    <property type="protein sequence ID" value="GMN43105.1"/>
    <property type="molecule type" value="Genomic_DNA"/>
</dbReference>
<accession>A0AA88D3K7</accession>
<name>A0AA88D3K7_FICCA</name>
<evidence type="ECO:0000313" key="2">
    <source>
        <dbReference type="Proteomes" id="UP001187192"/>
    </source>
</evidence>
<organism evidence="1 2">
    <name type="scientific">Ficus carica</name>
    <name type="common">Common fig</name>
    <dbReference type="NCBI Taxonomy" id="3494"/>
    <lineage>
        <taxon>Eukaryota</taxon>
        <taxon>Viridiplantae</taxon>
        <taxon>Streptophyta</taxon>
        <taxon>Embryophyta</taxon>
        <taxon>Tracheophyta</taxon>
        <taxon>Spermatophyta</taxon>
        <taxon>Magnoliopsida</taxon>
        <taxon>eudicotyledons</taxon>
        <taxon>Gunneridae</taxon>
        <taxon>Pentapetalae</taxon>
        <taxon>rosids</taxon>
        <taxon>fabids</taxon>
        <taxon>Rosales</taxon>
        <taxon>Moraceae</taxon>
        <taxon>Ficeae</taxon>
        <taxon>Ficus</taxon>
    </lineage>
</organism>